<organism evidence="4 5">
    <name type="scientific">Sphaeramia orbicularis</name>
    <name type="common">orbiculate cardinalfish</name>
    <dbReference type="NCBI Taxonomy" id="375764"/>
    <lineage>
        <taxon>Eukaryota</taxon>
        <taxon>Metazoa</taxon>
        <taxon>Chordata</taxon>
        <taxon>Craniata</taxon>
        <taxon>Vertebrata</taxon>
        <taxon>Euteleostomi</taxon>
        <taxon>Actinopterygii</taxon>
        <taxon>Neopterygii</taxon>
        <taxon>Teleostei</taxon>
        <taxon>Neoteleostei</taxon>
        <taxon>Acanthomorphata</taxon>
        <taxon>Gobiaria</taxon>
        <taxon>Kurtiformes</taxon>
        <taxon>Apogonoidei</taxon>
        <taxon>Apogonidae</taxon>
        <taxon>Apogoninae</taxon>
        <taxon>Sphaeramia</taxon>
    </lineage>
</organism>
<reference evidence="4" key="2">
    <citation type="submission" date="2025-08" db="UniProtKB">
        <authorList>
            <consortium name="Ensembl"/>
        </authorList>
    </citation>
    <scope>IDENTIFICATION</scope>
</reference>
<keyword evidence="3" id="KW-0472">Membrane</keyword>
<dbReference type="PANTHER" id="PTHR24369">
    <property type="entry name" value="ANTIGEN BSP, PUTATIVE-RELATED"/>
    <property type="match status" value="1"/>
</dbReference>
<evidence type="ECO:0000256" key="2">
    <source>
        <dbReference type="ARBA" id="ARBA00022737"/>
    </source>
</evidence>
<name>A0A673CH67_9TELE</name>
<accession>A0A673CH67</accession>
<dbReference type="SUPFAM" id="SSF52058">
    <property type="entry name" value="L domain-like"/>
    <property type="match status" value="1"/>
</dbReference>
<proteinExistence type="predicted"/>
<reference evidence="4" key="3">
    <citation type="submission" date="2025-09" db="UniProtKB">
        <authorList>
            <consortium name="Ensembl"/>
        </authorList>
    </citation>
    <scope>IDENTIFICATION</scope>
</reference>
<dbReference type="Pfam" id="PF13855">
    <property type="entry name" value="LRR_8"/>
    <property type="match status" value="2"/>
</dbReference>
<dbReference type="AlphaFoldDB" id="A0A673CH67"/>
<dbReference type="Ensembl" id="ENSSORT00005054761.1">
    <property type="protein sequence ID" value="ENSSORP00005053505.1"/>
    <property type="gene ID" value="ENSSORG00005024062.1"/>
</dbReference>
<dbReference type="InterPro" id="IPR001611">
    <property type="entry name" value="Leu-rich_rpt"/>
</dbReference>
<dbReference type="InterPro" id="IPR003591">
    <property type="entry name" value="Leu-rich_rpt_typical-subtyp"/>
</dbReference>
<dbReference type="PROSITE" id="PS51450">
    <property type="entry name" value="LRR"/>
    <property type="match status" value="3"/>
</dbReference>
<keyword evidence="5" id="KW-1185">Reference proteome</keyword>
<dbReference type="InterPro" id="IPR050541">
    <property type="entry name" value="LRR_TM_domain-containing"/>
</dbReference>
<keyword evidence="1" id="KW-0433">Leucine-rich repeat</keyword>
<keyword evidence="3" id="KW-0812">Transmembrane</keyword>
<evidence type="ECO:0000313" key="5">
    <source>
        <dbReference type="Proteomes" id="UP000472271"/>
    </source>
</evidence>
<protein>
    <submittedName>
        <fullName evidence="4">Uncharacterized protein</fullName>
    </submittedName>
</protein>
<dbReference type="SMART" id="SM00369">
    <property type="entry name" value="LRR_TYP"/>
    <property type="match status" value="9"/>
</dbReference>
<dbReference type="PANTHER" id="PTHR24369:SF211">
    <property type="entry name" value="LEUCINE-RICH REPEAT-CONTAINING PROTEIN 15-LIKE"/>
    <property type="match status" value="1"/>
</dbReference>
<evidence type="ECO:0000256" key="1">
    <source>
        <dbReference type="ARBA" id="ARBA00022614"/>
    </source>
</evidence>
<keyword evidence="3" id="KW-1133">Transmembrane helix</keyword>
<sequence>RRNRYCTVLGVVSCSSFPLTCAGMLWMVLVLFMLPPHTCYAFCPGSCHCLHLGAVKCSGFSITDVPEHMPTFMFLLQLNGTKMEVMNEQSLANLNNLLRFSLTNSHLHTVHPHAFHVATQLKSLKLSSNDLSTIPARVFNIGMTNLTFLNLGRNCIKKLPTSIFHPLTHLQHLLLYNNELETLEPGMFDGLVNLKELKIHHNHITSLPAQVFWPLRNLKILSLSSNRLQVIPEKSFYYMPSLSYLTLYKNPMSSLPVQLMGHMPYIKTFHLFNTNLTTVPGNLFTNMSGLLTLHIQFNNKLQELPSDLFCYVQSHSVLQMG</sequence>
<feature type="transmembrane region" description="Helical" evidence="3">
    <location>
        <begin position="7"/>
        <end position="34"/>
    </location>
</feature>
<dbReference type="Gene3D" id="3.80.10.10">
    <property type="entry name" value="Ribonuclease Inhibitor"/>
    <property type="match status" value="3"/>
</dbReference>
<evidence type="ECO:0000313" key="4">
    <source>
        <dbReference type="Ensembl" id="ENSSORP00005053505.1"/>
    </source>
</evidence>
<dbReference type="InterPro" id="IPR032675">
    <property type="entry name" value="LRR_dom_sf"/>
</dbReference>
<dbReference type="GO" id="GO:0005886">
    <property type="term" value="C:plasma membrane"/>
    <property type="evidence" value="ECO:0007669"/>
    <property type="project" value="TreeGrafter"/>
</dbReference>
<keyword evidence="2" id="KW-0677">Repeat</keyword>
<reference evidence="4" key="1">
    <citation type="submission" date="2019-06" db="EMBL/GenBank/DDBJ databases">
        <authorList>
            <consortium name="Wellcome Sanger Institute Data Sharing"/>
        </authorList>
    </citation>
    <scope>NUCLEOTIDE SEQUENCE [LARGE SCALE GENOMIC DNA]</scope>
</reference>
<dbReference type="Proteomes" id="UP000472271">
    <property type="component" value="Chromosome 1"/>
</dbReference>
<evidence type="ECO:0000256" key="3">
    <source>
        <dbReference type="SAM" id="Phobius"/>
    </source>
</evidence>